<dbReference type="EMBL" id="MLJW01000075">
    <property type="protein sequence ID" value="OIR02374.1"/>
    <property type="molecule type" value="Genomic_DNA"/>
</dbReference>
<comment type="caution">
    <text evidence="2">The sequence shown here is derived from an EMBL/GenBank/DDBJ whole genome shotgun (WGS) entry which is preliminary data.</text>
</comment>
<reference evidence="2" key="1">
    <citation type="submission" date="2016-10" db="EMBL/GenBank/DDBJ databases">
        <title>Sequence of Gallionella enrichment culture.</title>
        <authorList>
            <person name="Poehlein A."/>
            <person name="Muehling M."/>
            <person name="Daniel R."/>
        </authorList>
    </citation>
    <scope>NUCLEOTIDE SEQUENCE</scope>
</reference>
<dbReference type="AlphaFoldDB" id="A0A1J5SQM7"/>
<evidence type="ECO:0000259" key="1">
    <source>
        <dbReference type="Pfam" id="PF01814"/>
    </source>
</evidence>
<evidence type="ECO:0000313" key="2">
    <source>
        <dbReference type="EMBL" id="OIR02374.1"/>
    </source>
</evidence>
<organism evidence="2">
    <name type="scientific">mine drainage metagenome</name>
    <dbReference type="NCBI Taxonomy" id="410659"/>
    <lineage>
        <taxon>unclassified sequences</taxon>
        <taxon>metagenomes</taxon>
        <taxon>ecological metagenomes</taxon>
    </lineage>
</organism>
<protein>
    <submittedName>
        <fullName evidence="2">Hemerythrin HHE cation binding domain protein</fullName>
    </submittedName>
</protein>
<dbReference type="Pfam" id="PF01814">
    <property type="entry name" value="Hemerythrin"/>
    <property type="match status" value="1"/>
</dbReference>
<accession>A0A1J5SQM7</accession>
<dbReference type="InterPro" id="IPR012312">
    <property type="entry name" value="Hemerythrin-like"/>
</dbReference>
<gene>
    <name evidence="2" type="ORF">GALL_155310</name>
</gene>
<proteinExistence type="predicted"/>
<name>A0A1J5SQM7_9ZZZZ</name>
<feature type="domain" description="Hemerythrin-like" evidence="1">
    <location>
        <begin position="10"/>
        <end position="108"/>
    </location>
</feature>
<dbReference type="Gene3D" id="1.20.120.520">
    <property type="entry name" value="nmb1532 protein domain like"/>
    <property type="match status" value="1"/>
</dbReference>
<sequence>MYAQTQIGTLLHEEHLHTLAALQRLEAFLSRQGNRKAPDVGDAGVRDILSHLLTDVAAEVDRHFGFEEGHLFPVLNQRGEMGIAMILTEEHRTILPLAKDLAALAASALEAGGFSPEAWRDFHDRGGELCEREMFHIQKEEMGLLAAISMFVDAADDAELAVAYRALQQ</sequence>